<evidence type="ECO:0000256" key="1">
    <source>
        <dbReference type="SAM" id="SignalP"/>
    </source>
</evidence>
<keyword evidence="3" id="KW-1185">Reference proteome</keyword>
<organism evidence="2 3">
    <name type="scientific">Gordonia alkaliphila</name>
    <dbReference type="NCBI Taxonomy" id="1053547"/>
    <lineage>
        <taxon>Bacteria</taxon>
        <taxon>Bacillati</taxon>
        <taxon>Actinomycetota</taxon>
        <taxon>Actinomycetes</taxon>
        <taxon>Mycobacteriales</taxon>
        <taxon>Gordoniaceae</taxon>
        <taxon>Gordonia</taxon>
    </lineage>
</organism>
<reference evidence="3" key="1">
    <citation type="journal article" date="2019" name="Int. J. Syst. Evol. Microbiol.">
        <title>The Global Catalogue of Microorganisms (GCM) 10K type strain sequencing project: providing services to taxonomists for standard genome sequencing and annotation.</title>
        <authorList>
            <consortium name="The Broad Institute Genomics Platform"/>
            <consortium name="The Broad Institute Genome Sequencing Center for Infectious Disease"/>
            <person name="Wu L."/>
            <person name="Ma J."/>
        </authorList>
    </citation>
    <scope>NUCLEOTIDE SEQUENCE [LARGE SCALE GENOMIC DNA]</scope>
    <source>
        <strain evidence="3">JCM 18077</strain>
    </source>
</reference>
<dbReference type="EMBL" id="BAABIE010000001">
    <property type="protein sequence ID" value="GAA4739196.1"/>
    <property type="molecule type" value="Genomic_DNA"/>
</dbReference>
<name>A0ABP8YVV2_9ACTN</name>
<keyword evidence="1" id="KW-0732">Signal</keyword>
<proteinExistence type="predicted"/>
<evidence type="ECO:0000313" key="3">
    <source>
        <dbReference type="Proteomes" id="UP001500822"/>
    </source>
</evidence>
<evidence type="ECO:0000313" key="2">
    <source>
        <dbReference type="EMBL" id="GAA4739196.1"/>
    </source>
</evidence>
<accession>A0ABP8YVV2</accession>
<feature type="chain" id="PRO_5046928905" description="Lipoprotein" evidence="1">
    <location>
        <begin position="26"/>
        <end position="425"/>
    </location>
</feature>
<sequence length="425" mass="46751">MRFCRRRGRGSPVRLVVGIAVSLMVAVTVSCSDDALPETSVLGPEVDRIPERAYAAVMVAPPMFEFSYNTVQDNSWVVFVDRDMTPLGYMHQKGMFRSQIARYRDGIVFADHERYFVTSKAGTRVEPHDAGGMSLRASTPYDLQTEGAFLWLDDGVVDGQYRTTAISVSSAGSVSIRKIDGRIVSFGRCTGIPYAVFFRSFGSAGSDKVHELVEIDMSKNRPDIPKARGIFDFKGSGGGMPYSCDSSGRVSTYMSDGYGVSEGRPIKSGFWTASVDDGRAEWSPVPREQAERSAEHGGLHTQYQAPFGAKISWPSHDGIRYVDTDGQVSEIRFGQDFASYLFAIAPDIQDRRVHAIAVGSGSNSIAYLERVESDGFILLGDGEFVFTDLNSREENRRIPTPEWLANLVASDPFTVSDIALLDDLM</sequence>
<evidence type="ECO:0008006" key="4">
    <source>
        <dbReference type="Google" id="ProtNLM"/>
    </source>
</evidence>
<dbReference type="Proteomes" id="UP001500822">
    <property type="component" value="Unassembled WGS sequence"/>
</dbReference>
<comment type="caution">
    <text evidence="2">The sequence shown here is derived from an EMBL/GenBank/DDBJ whole genome shotgun (WGS) entry which is preliminary data.</text>
</comment>
<protein>
    <recommendedName>
        <fullName evidence="4">Lipoprotein</fullName>
    </recommendedName>
</protein>
<gene>
    <name evidence="2" type="ORF">GCM10023217_03730</name>
</gene>
<dbReference type="PROSITE" id="PS51257">
    <property type="entry name" value="PROKAR_LIPOPROTEIN"/>
    <property type="match status" value="1"/>
</dbReference>
<feature type="signal peptide" evidence="1">
    <location>
        <begin position="1"/>
        <end position="25"/>
    </location>
</feature>